<proteinExistence type="inferred from homology"/>
<evidence type="ECO:0000313" key="9">
    <source>
        <dbReference type="EMBL" id="KAG0651388.1"/>
    </source>
</evidence>
<evidence type="ECO:0000256" key="6">
    <source>
        <dbReference type="ARBA" id="ARBA00022759"/>
    </source>
</evidence>
<comment type="similarity">
    <text evidence="2">Belongs to the RNase H family.</text>
</comment>
<evidence type="ECO:0000256" key="1">
    <source>
        <dbReference type="ARBA" id="ARBA00000077"/>
    </source>
</evidence>
<dbReference type="CDD" id="cd13934">
    <property type="entry name" value="RNase_H_Dikarya_like"/>
    <property type="match status" value="1"/>
</dbReference>
<dbReference type="GO" id="GO:0004523">
    <property type="term" value="F:RNA-DNA hybrid ribonuclease activity"/>
    <property type="evidence" value="ECO:0007669"/>
    <property type="project" value="UniProtKB-EC"/>
</dbReference>
<dbReference type="Gene3D" id="3.30.420.10">
    <property type="entry name" value="Ribonuclease H-like superfamily/Ribonuclease H"/>
    <property type="match status" value="1"/>
</dbReference>
<dbReference type="GO" id="GO:0043137">
    <property type="term" value="P:DNA replication, removal of RNA primer"/>
    <property type="evidence" value="ECO:0007669"/>
    <property type="project" value="TreeGrafter"/>
</dbReference>
<dbReference type="Pfam" id="PF00075">
    <property type="entry name" value="RNase_H"/>
    <property type="match status" value="1"/>
</dbReference>
<dbReference type="GO" id="GO:0003676">
    <property type="term" value="F:nucleic acid binding"/>
    <property type="evidence" value="ECO:0007669"/>
    <property type="project" value="InterPro"/>
</dbReference>
<gene>
    <name evidence="9" type="ORF">D0Z07_2151</name>
</gene>
<dbReference type="GO" id="GO:0046872">
    <property type="term" value="F:metal ion binding"/>
    <property type="evidence" value="ECO:0007669"/>
    <property type="project" value="UniProtKB-KW"/>
</dbReference>
<evidence type="ECO:0000256" key="5">
    <source>
        <dbReference type="ARBA" id="ARBA00022723"/>
    </source>
</evidence>
<protein>
    <recommendedName>
        <fullName evidence="3">ribonuclease H</fullName>
        <ecNumber evidence="3">3.1.26.4</ecNumber>
    </recommendedName>
</protein>
<evidence type="ECO:0000256" key="7">
    <source>
        <dbReference type="ARBA" id="ARBA00022801"/>
    </source>
</evidence>
<dbReference type="InterPro" id="IPR012337">
    <property type="entry name" value="RNaseH-like_sf"/>
</dbReference>
<keyword evidence="4" id="KW-0540">Nuclease</keyword>
<dbReference type="AlphaFoldDB" id="A0A9P7AZ63"/>
<evidence type="ECO:0000256" key="3">
    <source>
        <dbReference type="ARBA" id="ARBA00012180"/>
    </source>
</evidence>
<evidence type="ECO:0000256" key="4">
    <source>
        <dbReference type="ARBA" id="ARBA00022722"/>
    </source>
</evidence>
<keyword evidence="6" id="KW-0255">Endonuclease</keyword>
<comment type="catalytic activity">
    <reaction evidence="1">
        <text>Endonucleolytic cleavage to 5'-phosphomonoester.</text>
        <dbReference type="EC" id="3.1.26.4"/>
    </reaction>
</comment>
<dbReference type="Proteomes" id="UP000785200">
    <property type="component" value="Unassembled WGS sequence"/>
</dbReference>
<accession>A0A9P7AZ63</accession>
<comment type="caution">
    <text evidence="9">The sequence shown here is derived from an EMBL/GenBank/DDBJ whole genome shotgun (WGS) entry which is preliminary data.</text>
</comment>
<evidence type="ECO:0000313" key="10">
    <source>
        <dbReference type="Proteomes" id="UP000785200"/>
    </source>
</evidence>
<dbReference type="InterPro" id="IPR050092">
    <property type="entry name" value="RNase_H"/>
</dbReference>
<keyword evidence="5" id="KW-0479">Metal-binding</keyword>
<reference evidence="9" key="1">
    <citation type="submission" date="2019-07" db="EMBL/GenBank/DDBJ databases">
        <title>Hyphodiscus hymeniophilus genome sequencing and assembly.</title>
        <authorList>
            <person name="Kramer G."/>
            <person name="Nodwell J."/>
        </authorList>
    </citation>
    <scope>NUCLEOTIDE SEQUENCE</scope>
    <source>
        <strain evidence="9">ATCC 34498</strain>
    </source>
</reference>
<dbReference type="InterPro" id="IPR036397">
    <property type="entry name" value="RNaseH_sf"/>
</dbReference>
<sequence length="331" mass="38167">METRQIEVAHWGMGSTWFYIPEDLRRTICDRCSGTIETDHYQCLGCNRGDYHICVKCAENGLYCQNDTHDWMKRTNTLTEFREPKTVDIGLITFSTARKYMKSYPSRFQPPHPQDTPAFLFDNEHRFIRRSDPREILIYTDGACSGNGQIHPKAGWAFVFRQSAYSEDGKLIHAGTICSSLELKGPTGHVYQHSSNRAELRAVIAALQYRDWSADCNRSWRSLVIATDSEYVAVNATERIDKWEQNGWKLSSFRGQRPADVKNQDLWKLMLKEIWKLQAEGVNVSFWRIPRELNGRADQYAKFGARMPAKDDFQILQPDGPVRAISIPYSP</sequence>
<dbReference type="PANTHER" id="PTHR10642">
    <property type="entry name" value="RIBONUCLEASE H1"/>
    <property type="match status" value="1"/>
</dbReference>
<dbReference type="EMBL" id="VNKQ01000004">
    <property type="protein sequence ID" value="KAG0651388.1"/>
    <property type="molecule type" value="Genomic_DNA"/>
</dbReference>
<feature type="domain" description="RNase H type-1" evidence="8">
    <location>
        <begin position="132"/>
        <end position="306"/>
    </location>
</feature>
<dbReference type="SUPFAM" id="SSF57850">
    <property type="entry name" value="RING/U-box"/>
    <property type="match status" value="1"/>
</dbReference>
<dbReference type="SUPFAM" id="SSF53098">
    <property type="entry name" value="Ribonuclease H-like"/>
    <property type="match status" value="1"/>
</dbReference>
<name>A0A9P7AZ63_9HELO</name>
<dbReference type="InterPro" id="IPR002156">
    <property type="entry name" value="RNaseH_domain"/>
</dbReference>
<keyword evidence="10" id="KW-1185">Reference proteome</keyword>
<dbReference type="OrthoDB" id="407198at2759"/>
<evidence type="ECO:0000259" key="8">
    <source>
        <dbReference type="PROSITE" id="PS50879"/>
    </source>
</evidence>
<evidence type="ECO:0000256" key="2">
    <source>
        <dbReference type="ARBA" id="ARBA00005300"/>
    </source>
</evidence>
<dbReference type="PANTHER" id="PTHR10642:SF26">
    <property type="entry name" value="RIBONUCLEASE H1"/>
    <property type="match status" value="1"/>
</dbReference>
<dbReference type="PROSITE" id="PS50879">
    <property type="entry name" value="RNASE_H_1"/>
    <property type="match status" value="1"/>
</dbReference>
<organism evidence="9 10">
    <name type="scientific">Hyphodiscus hymeniophilus</name>
    <dbReference type="NCBI Taxonomy" id="353542"/>
    <lineage>
        <taxon>Eukaryota</taxon>
        <taxon>Fungi</taxon>
        <taxon>Dikarya</taxon>
        <taxon>Ascomycota</taxon>
        <taxon>Pezizomycotina</taxon>
        <taxon>Leotiomycetes</taxon>
        <taxon>Helotiales</taxon>
        <taxon>Hyphodiscaceae</taxon>
        <taxon>Hyphodiscus</taxon>
    </lineage>
</organism>
<keyword evidence="7" id="KW-0378">Hydrolase</keyword>
<dbReference type="EC" id="3.1.26.4" evidence="3"/>